<proteinExistence type="inferred from homology"/>
<organism evidence="15 16">
    <name type="scientific">Microcystis aeruginosa NIES-2549</name>
    <dbReference type="NCBI Taxonomy" id="1641812"/>
    <lineage>
        <taxon>Bacteria</taxon>
        <taxon>Bacillati</taxon>
        <taxon>Cyanobacteriota</taxon>
        <taxon>Cyanophyceae</taxon>
        <taxon>Oscillatoriophycideae</taxon>
        <taxon>Chroococcales</taxon>
        <taxon>Microcystaceae</taxon>
        <taxon>Microcystis</taxon>
    </lineage>
</organism>
<evidence type="ECO:0000256" key="2">
    <source>
        <dbReference type="ARBA" id="ARBA00022516"/>
    </source>
</evidence>
<accession>A0A0F6U170</accession>
<evidence type="ECO:0000256" key="10">
    <source>
        <dbReference type="ARBA" id="ARBA00023098"/>
    </source>
</evidence>
<keyword evidence="8 13" id="KW-0862">Zinc</keyword>
<keyword evidence="15" id="KW-0436">Ligase</keyword>
<dbReference type="GO" id="GO:0008270">
    <property type="term" value="F:zinc ion binding"/>
    <property type="evidence" value="ECO:0007669"/>
    <property type="project" value="UniProtKB-UniRule"/>
</dbReference>
<comment type="catalytic activity">
    <reaction evidence="13">
        <text>N(6)-carboxybiotinyl-L-lysyl-[protein] + acetyl-CoA = N(6)-biotinyl-L-lysyl-[protein] + malonyl-CoA</text>
        <dbReference type="Rhea" id="RHEA:54728"/>
        <dbReference type="Rhea" id="RHEA-COMP:10505"/>
        <dbReference type="Rhea" id="RHEA-COMP:10506"/>
        <dbReference type="ChEBI" id="CHEBI:57288"/>
        <dbReference type="ChEBI" id="CHEBI:57384"/>
        <dbReference type="ChEBI" id="CHEBI:83144"/>
        <dbReference type="ChEBI" id="CHEBI:83145"/>
        <dbReference type="EC" id="2.1.3.15"/>
    </reaction>
</comment>
<evidence type="ECO:0000256" key="7">
    <source>
        <dbReference type="ARBA" id="ARBA00022832"/>
    </source>
</evidence>
<evidence type="ECO:0000256" key="9">
    <source>
        <dbReference type="ARBA" id="ARBA00022840"/>
    </source>
</evidence>
<feature type="domain" description="CoA carboxyltransferase N-terminal" evidence="14">
    <location>
        <begin position="29"/>
        <end position="298"/>
    </location>
</feature>
<keyword evidence="10 13" id="KW-0443">Lipid metabolism</keyword>
<comment type="subunit">
    <text evidence="13">Acetyl-CoA carboxylase is a heterohexamer composed of biotin carboxyl carrier protein (AccB), biotin carboxylase (AccC) and two subunits each of ACCase subunit alpha (AccA) and ACCase subunit beta (AccD).</text>
</comment>
<keyword evidence="9 13" id="KW-0067">ATP-binding</keyword>
<dbReference type="GO" id="GO:0016743">
    <property type="term" value="F:carboxyl- or carbamoyltransferase activity"/>
    <property type="evidence" value="ECO:0007669"/>
    <property type="project" value="UniProtKB-UniRule"/>
</dbReference>
<dbReference type="PROSITE" id="PS50980">
    <property type="entry name" value="COA_CT_NTER"/>
    <property type="match status" value="1"/>
</dbReference>
<dbReference type="RefSeq" id="WP_046660599.1">
    <property type="nucleotide sequence ID" value="NZ_CP011304.1"/>
</dbReference>
<protein>
    <recommendedName>
        <fullName evidence="13">Acetyl-coenzyme A carboxylase carboxyl transferase subunit beta</fullName>
        <shortName evidence="13">ACCase subunit beta</shortName>
        <shortName evidence="13">Acetyl-CoA carboxylase carboxyltransferase subunit beta</shortName>
        <ecNumber evidence="13">2.1.3.15</ecNumber>
    </recommendedName>
</protein>
<dbReference type="Pfam" id="PF17848">
    <property type="entry name" value="Zn_ribbon_ACC"/>
    <property type="match status" value="1"/>
</dbReference>
<dbReference type="Proteomes" id="UP000034103">
    <property type="component" value="Chromosome"/>
</dbReference>
<dbReference type="GO" id="GO:0009317">
    <property type="term" value="C:acetyl-CoA carboxylase complex"/>
    <property type="evidence" value="ECO:0007669"/>
    <property type="project" value="InterPro"/>
</dbReference>
<keyword evidence="4 13" id="KW-0479">Metal-binding</keyword>
<keyword evidence="5 13" id="KW-0547">Nucleotide-binding</keyword>
<evidence type="ECO:0000256" key="4">
    <source>
        <dbReference type="ARBA" id="ARBA00022723"/>
    </source>
</evidence>
<evidence type="ECO:0000313" key="15">
    <source>
        <dbReference type="EMBL" id="AKE62579.1"/>
    </source>
</evidence>
<comment type="similarity">
    <text evidence="13">Belongs to the AccD/PCCB family.</text>
</comment>
<sequence>MSLFDWFANRQKTEPKVQQQQEREIADGLWTKCPNCGVLAYTKDLLANQLVCLDCGHHNRVESEERIRQLVDANTWTCLDEQIRPTDPLKFRDRKSYSDRLRETQEKTGLTDAVRTGTGTIDGLPVALGVMDFRFMGGSMGSVVGEKLCRLTEHATDERLPLVIICASGGARMQEGMLSLMQMAKISGALNRHREAKLLYIPVLTNPTTGGVTASFAMLGDIIIAEPKATIGFAGKRVIEQTLREKLPEGFQTSEYLLKHGFVDAIIPRPHLKKTLAQLISLHQPFFPLLSPLNSHHHYSQPELIPVKTAQGQTTV</sequence>
<keyword evidence="13" id="KW-0963">Cytoplasm</keyword>
<dbReference type="InterPro" id="IPR041010">
    <property type="entry name" value="Znf-ACC"/>
</dbReference>
<evidence type="ECO:0000256" key="5">
    <source>
        <dbReference type="ARBA" id="ARBA00022741"/>
    </source>
</evidence>
<feature type="binding site" evidence="13">
    <location>
        <position position="52"/>
    </location>
    <ligand>
        <name>Zn(2+)</name>
        <dbReference type="ChEBI" id="CHEBI:29105"/>
    </ligand>
</feature>
<dbReference type="EMBL" id="CP011304">
    <property type="protein sequence ID" value="AKE62579.1"/>
    <property type="molecule type" value="Genomic_DNA"/>
</dbReference>
<dbReference type="Pfam" id="PF01039">
    <property type="entry name" value="Carboxyl_trans"/>
    <property type="match status" value="1"/>
</dbReference>
<dbReference type="HAMAP" id="MF_01395">
    <property type="entry name" value="AcetylCoA_CT_beta"/>
    <property type="match status" value="1"/>
</dbReference>
<dbReference type="HOGENOM" id="CLU_015486_1_1_3"/>
<evidence type="ECO:0000256" key="1">
    <source>
        <dbReference type="ARBA" id="ARBA00004496"/>
    </source>
</evidence>
<dbReference type="GO" id="GO:0005524">
    <property type="term" value="F:ATP binding"/>
    <property type="evidence" value="ECO:0007669"/>
    <property type="project" value="UniProtKB-KW"/>
</dbReference>
<comment type="function">
    <text evidence="12 13">Component of the acetyl coenzyme A carboxylase (ACC) complex. Biotin carboxylase (BC) catalyzes the carboxylation of biotin on its carrier protein (BCCP) and then the CO(2) group is transferred by the transcarboxylase to acetyl-CoA to form malonyl-CoA.</text>
</comment>
<dbReference type="NCBIfam" id="TIGR00515">
    <property type="entry name" value="accD"/>
    <property type="match status" value="1"/>
</dbReference>
<evidence type="ECO:0000259" key="14">
    <source>
        <dbReference type="PROSITE" id="PS50980"/>
    </source>
</evidence>
<dbReference type="InterPro" id="IPR029045">
    <property type="entry name" value="ClpP/crotonase-like_dom_sf"/>
</dbReference>
<dbReference type="AlphaFoldDB" id="A0A0F6U170"/>
<keyword evidence="11 13" id="KW-0275">Fatty acid biosynthesis</keyword>
<dbReference type="GO" id="GO:2001295">
    <property type="term" value="P:malonyl-CoA biosynthetic process"/>
    <property type="evidence" value="ECO:0007669"/>
    <property type="project" value="UniProtKB-UniRule"/>
</dbReference>
<dbReference type="InterPro" id="IPR011762">
    <property type="entry name" value="COA_CT_N"/>
</dbReference>
<evidence type="ECO:0000256" key="6">
    <source>
        <dbReference type="ARBA" id="ARBA00022771"/>
    </source>
</evidence>
<feature type="zinc finger region" description="C4-type" evidence="13">
    <location>
        <begin position="33"/>
        <end position="55"/>
    </location>
</feature>
<dbReference type="InterPro" id="IPR000438">
    <property type="entry name" value="Acetyl_CoA_COase_Trfase_b_su"/>
</dbReference>
<evidence type="ECO:0000256" key="13">
    <source>
        <dbReference type="HAMAP-Rule" id="MF_01395"/>
    </source>
</evidence>
<evidence type="ECO:0000256" key="3">
    <source>
        <dbReference type="ARBA" id="ARBA00022679"/>
    </source>
</evidence>
<dbReference type="SUPFAM" id="SSF52096">
    <property type="entry name" value="ClpP/crotonase"/>
    <property type="match status" value="1"/>
</dbReference>
<feature type="binding site" evidence="13">
    <location>
        <position position="55"/>
    </location>
    <ligand>
        <name>Zn(2+)</name>
        <dbReference type="ChEBI" id="CHEBI:29105"/>
    </ligand>
</feature>
<gene>
    <name evidence="13" type="primary">accD</name>
    <name evidence="15" type="ORF">MYAER_0215</name>
</gene>
<comment type="cofactor">
    <cofactor evidence="13">
        <name>Zn(2+)</name>
        <dbReference type="ChEBI" id="CHEBI:29105"/>
    </cofactor>
    <text evidence="13">Binds 1 zinc ion per subunit.</text>
</comment>
<keyword evidence="2 13" id="KW-0444">Lipid biosynthesis</keyword>
<keyword evidence="6 13" id="KW-0863">Zinc-finger</keyword>
<dbReference type="UniPathway" id="UPA00655">
    <property type="reaction ID" value="UER00711"/>
</dbReference>
<evidence type="ECO:0000313" key="16">
    <source>
        <dbReference type="Proteomes" id="UP000034103"/>
    </source>
</evidence>
<dbReference type="PRINTS" id="PR01070">
    <property type="entry name" value="ACCCTRFRASEB"/>
</dbReference>
<feature type="binding site" evidence="13">
    <location>
        <position position="33"/>
    </location>
    <ligand>
        <name>Zn(2+)</name>
        <dbReference type="ChEBI" id="CHEBI:29105"/>
    </ligand>
</feature>
<feature type="binding site" evidence="13">
    <location>
        <position position="36"/>
    </location>
    <ligand>
        <name>Zn(2+)</name>
        <dbReference type="ChEBI" id="CHEBI:29105"/>
    </ligand>
</feature>
<dbReference type="Gene3D" id="3.90.226.10">
    <property type="entry name" value="2-enoyl-CoA Hydratase, Chain A, domain 1"/>
    <property type="match status" value="1"/>
</dbReference>
<name>A0A0F6U170_MICAE</name>
<dbReference type="PATRIC" id="fig|1641812.3.peg.224"/>
<evidence type="ECO:0000256" key="8">
    <source>
        <dbReference type="ARBA" id="ARBA00022833"/>
    </source>
</evidence>
<comment type="pathway">
    <text evidence="13">Lipid metabolism; malonyl-CoA biosynthesis; malonyl-CoA from acetyl-CoA: step 1/1.</text>
</comment>
<dbReference type="GO" id="GO:0006633">
    <property type="term" value="P:fatty acid biosynthetic process"/>
    <property type="evidence" value="ECO:0007669"/>
    <property type="project" value="UniProtKB-KW"/>
</dbReference>
<dbReference type="GO" id="GO:0003989">
    <property type="term" value="F:acetyl-CoA carboxylase activity"/>
    <property type="evidence" value="ECO:0007669"/>
    <property type="project" value="InterPro"/>
</dbReference>
<dbReference type="PANTHER" id="PTHR42995">
    <property type="entry name" value="ACETYL-COENZYME A CARBOXYLASE CARBOXYL TRANSFERASE SUBUNIT BETA, CHLOROPLASTIC"/>
    <property type="match status" value="1"/>
</dbReference>
<keyword evidence="7 13" id="KW-0276">Fatty acid metabolism</keyword>
<comment type="subcellular location">
    <subcellularLocation>
        <location evidence="1 13">Cytoplasm</location>
    </subcellularLocation>
</comment>
<dbReference type="InterPro" id="IPR034733">
    <property type="entry name" value="AcCoA_carboxyl_beta"/>
</dbReference>
<keyword evidence="3 13" id="KW-0808">Transferase</keyword>
<evidence type="ECO:0000256" key="11">
    <source>
        <dbReference type="ARBA" id="ARBA00023160"/>
    </source>
</evidence>
<dbReference type="PANTHER" id="PTHR42995:SF5">
    <property type="entry name" value="ACETYL-COENZYME A CARBOXYLASE CARBOXYL TRANSFERASE SUBUNIT BETA, CHLOROPLASTIC"/>
    <property type="match status" value="1"/>
</dbReference>
<dbReference type="EC" id="2.1.3.15" evidence="13"/>
<evidence type="ECO:0000256" key="12">
    <source>
        <dbReference type="ARBA" id="ARBA00025280"/>
    </source>
</evidence>
<reference evidence="15 16" key="1">
    <citation type="journal article" date="2015" name="Genome Announc.">
        <title>Complete Genome Sequence of Microcystis aeruginosa NIES-2549, a Bloom-Forming Cyanobacterium from Lake Kasumigaura, Japan.</title>
        <authorList>
            <person name="Yamaguchi H."/>
            <person name="Suzuki S."/>
            <person name="Tanabe Y."/>
            <person name="Osana Y."/>
            <person name="Shimura Y."/>
            <person name="Ishida K."/>
            <person name="Kawachi M."/>
        </authorList>
    </citation>
    <scope>NUCLEOTIDE SEQUENCE [LARGE SCALE GENOMIC DNA]</scope>
    <source>
        <strain evidence="15 16">NIES-2549</strain>
    </source>
</reference>